<gene>
    <name evidence="2" type="ORF">ACFSTF_11730</name>
</gene>
<protein>
    <submittedName>
        <fullName evidence="2">Small, acid-soluble spore protein L</fullName>
    </submittedName>
</protein>
<sequence length="45" mass="4989">MPNKEFRSNKGKVGSSVDPTGHPEGSHERPKTQLEEQAQKKNGRS</sequence>
<name>A0ABW5PTG2_9BACI</name>
<accession>A0ABW5PTG2</accession>
<dbReference type="EMBL" id="JBHUMR010000014">
    <property type="protein sequence ID" value="MFD2617977.1"/>
    <property type="molecule type" value="Genomic_DNA"/>
</dbReference>
<evidence type="ECO:0000256" key="1">
    <source>
        <dbReference type="SAM" id="MobiDB-lite"/>
    </source>
</evidence>
<evidence type="ECO:0000313" key="2">
    <source>
        <dbReference type="EMBL" id="MFD2617977.1"/>
    </source>
</evidence>
<dbReference type="Proteomes" id="UP001597458">
    <property type="component" value="Unassembled WGS sequence"/>
</dbReference>
<dbReference type="RefSeq" id="WP_141190449.1">
    <property type="nucleotide sequence ID" value="NZ_JBHUMR010000014.1"/>
</dbReference>
<evidence type="ECO:0000313" key="3">
    <source>
        <dbReference type="Proteomes" id="UP001597458"/>
    </source>
</evidence>
<organism evidence="2 3">
    <name type="scientific">Terrilactibacillus laevilacticus</name>
    <dbReference type="NCBI Taxonomy" id="1380157"/>
    <lineage>
        <taxon>Bacteria</taxon>
        <taxon>Bacillati</taxon>
        <taxon>Bacillota</taxon>
        <taxon>Bacilli</taxon>
        <taxon>Bacillales</taxon>
        <taxon>Bacillaceae</taxon>
        <taxon>Terrilactibacillus</taxon>
    </lineage>
</organism>
<comment type="caution">
    <text evidence="2">The sequence shown here is derived from an EMBL/GenBank/DDBJ whole genome shotgun (WGS) entry which is preliminary data.</text>
</comment>
<feature type="compositionally biased region" description="Basic and acidic residues" evidence="1">
    <location>
        <begin position="24"/>
        <end position="39"/>
    </location>
</feature>
<keyword evidence="3" id="KW-1185">Reference proteome</keyword>
<reference evidence="3" key="1">
    <citation type="journal article" date="2019" name="Int. J. Syst. Evol. Microbiol.">
        <title>The Global Catalogue of Microorganisms (GCM) 10K type strain sequencing project: providing services to taxonomists for standard genome sequencing and annotation.</title>
        <authorList>
            <consortium name="The Broad Institute Genomics Platform"/>
            <consortium name="The Broad Institute Genome Sequencing Center for Infectious Disease"/>
            <person name="Wu L."/>
            <person name="Ma J."/>
        </authorList>
    </citation>
    <scope>NUCLEOTIDE SEQUENCE [LARGE SCALE GENOMIC DNA]</scope>
    <source>
        <strain evidence="3">TISTR 2241</strain>
    </source>
</reference>
<feature type="region of interest" description="Disordered" evidence="1">
    <location>
        <begin position="1"/>
        <end position="45"/>
    </location>
</feature>
<proteinExistence type="predicted"/>